<protein>
    <recommendedName>
        <fullName evidence="8">Sulfate adenylyltransferase</fullName>
        <ecNumber evidence="8">2.7.7.4</ecNumber>
    </recommendedName>
    <alternativeName>
        <fullName evidence="8">ATP-sulfurylase</fullName>
    </alternativeName>
    <alternativeName>
        <fullName evidence="8">Sulfate adenylate transferase</fullName>
        <shortName evidence="8">SAT</shortName>
    </alternativeName>
</protein>
<dbReference type="CDD" id="cd00517">
    <property type="entry name" value="ATPS"/>
    <property type="match status" value="1"/>
</dbReference>
<evidence type="ECO:0000256" key="7">
    <source>
        <dbReference type="ARBA" id="ARBA00049370"/>
    </source>
</evidence>
<dbReference type="Proteomes" id="UP000199334">
    <property type="component" value="Unassembled WGS sequence"/>
</dbReference>
<dbReference type="STRING" id="237069.SAMN05216498_2583"/>
<dbReference type="InterPro" id="IPR014729">
    <property type="entry name" value="Rossmann-like_a/b/a_fold"/>
</dbReference>
<dbReference type="Pfam" id="PF01747">
    <property type="entry name" value="ATP-sulfurylase"/>
    <property type="match status" value="1"/>
</dbReference>
<dbReference type="UniPathway" id="UPA00140">
    <property type="reaction ID" value="UER00204"/>
</dbReference>
<comment type="similarity">
    <text evidence="6 8">Belongs to the sulfate adenylyltransferase family.</text>
</comment>
<dbReference type="InterPro" id="IPR002650">
    <property type="entry name" value="Sulphate_adenylyltransferase"/>
</dbReference>
<dbReference type="Pfam" id="PF14306">
    <property type="entry name" value="PUA_2"/>
    <property type="match status" value="1"/>
</dbReference>
<evidence type="ECO:0000256" key="8">
    <source>
        <dbReference type="HAMAP-Rule" id="MF_00066"/>
    </source>
</evidence>
<dbReference type="PANTHER" id="PTHR43509:SF1">
    <property type="entry name" value="SULFATE ADENYLYLTRANSFERASE"/>
    <property type="match status" value="1"/>
</dbReference>
<dbReference type="HAMAP" id="MF_00066">
    <property type="entry name" value="Sulf_adenylyltr"/>
    <property type="match status" value="1"/>
</dbReference>
<evidence type="ECO:0000313" key="11">
    <source>
        <dbReference type="EMBL" id="SDN58652.1"/>
    </source>
</evidence>
<dbReference type="OrthoDB" id="9804504at2"/>
<evidence type="ECO:0000256" key="1">
    <source>
        <dbReference type="ARBA" id="ARBA00005048"/>
    </source>
</evidence>
<dbReference type="AlphaFoldDB" id="A0A1H0CLE2"/>
<keyword evidence="3 8" id="KW-0548">Nucleotidyltransferase</keyword>
<keyword evidence="12" id="KW-1185">Reference proteome</keyword>
<evidence type="ECO:0000256" key="6">
    <source>
        <dbReference type="ARBA" id="ARBA00037980"/>
    </source>
</evidence>
<dbReference type="GO" id="GO:0004781">
    <property type="term" value="F:sulfate adenylyltransferase (ATP) activity"/>
    <property type="evidence" value="ECO:0007669"/>
    <property type="project" value="UniProtKB-UniRule"/>
</dbReference>
<reference evidence="11 12" key="1">
    <citation type="submission" date="2016-10" db="EMBL/GenBank/DDBJ databases">
        <authorList>
            <person name="de Groot N.N."/>
        </authorList>
    </citation>
    <scope>NUCLEOTIDE SEQUENCE [LARGE SCALE GENOMIC DNA]</scope>
    <source>
        <strain evidence="11 12">CGMCC 1.3442</strain>
    </source>
</reference>
<dbReference type="GO" id="GO:0005524">
    <property type="term" value="F:ATP binding"/>
    <property type="evidence" value="ECO:0007669"/>
    <property type="project" value="UniProtKB-KW"/>
</dbReference>
<dbReference type="GO" id="GO:0070814">
    <property type="term" value="P:hydrogen sulfide biosynthetic process"/>
    <property type="evidence" value="ECO:0007669"/>
    <property type="project" value="UniProtKB-UniRule"/>
</dbReference>
<evidence type="ECO:0000256" key="4">
    <source>
        <dbReference type="ARBA" id="ARBA00022741"/>
    </source>
</evidence>
<dbReference type="NCBIfam" id="TIGR00339">
    <property type="entry name" value="sopT"/>
    <property type="match status" value="1"/>
</dbReference>
<dbReference type="NCBIfam" id="NF003166">
    <property type="entry name" value="PRK04149.1"/>
    <property type="match status" value="1"/>
</dbReference>
<dbReference type="InterPro" id="IPR025980">
    <property type="entry name" value="ATP-Sase_PUA-like_dom"/>
</dbReference>
<keyword evidence="4 8" id="KW-0547">Nucleotide-binding</keyword>
<evidence type="ECO:0000256" key="5">
    <source>
        <dbReference type="ARBA" id="ARBA00022840"/>
    </source>
</evidence>
<organism evidence="11 12">
    <name type="scientific">Tenuibacillus multivorans</name>
    <dbReference type="NCBI Taxonomy" id="237069"/>
    <lineage>
        <taxon>Bacteria</taxon>
        <taxon>Bacillati</taxon>
        <taxon>Bacillota</taxon>
        <taxon>Bacilli</taxon>
        <taxon>Bacillales</taxon>
        <taxon>Bacillaceae</taxon>
        <taxon>Tenuibacillus</taxon>
    </lineage>
</organism>
<dbReference type="Gene3D" id="3.40.50.620">
    <property type="entry name" value="HUPs"/>
    <property type="match status" value="1"/>
</dbReference>
<dbReference type="GO" id="GO:0000103">
    <property type="term" value="P:sulfate assimilation"/>
    <property type="evidence" value="ECO:0007669"/>
    <property type="project" value="UniProtKB-UniRule"/>
</dbReference>
<dbReference type="EMBL" id="FNIG01000006">
    <property type="protein sequence ID" value="SDN58652.1"/>
    <property type="molecule type" value="Genomic_DNA"/>
</dbReference>
<gene>
    <name evidence="8" type="primary">sat</name>
    <name evidence="11" type="ORF">SAMN05216498_2583</name>
</gene>
<dbReference type="PANTHER" id="PTHR43509">
    <property type="match status" value="1"/>
</dbReference>
<evidence type="ECO:0000256" key="3">
    <source>
        <dbReference type="ARBA" id="ARBA00022695"/>
    </source>
</evidence>
<feature type="domain" description="Sulphate adenylyltransferase catalytic" evidence="9">
    <location>
        <begin position="161"/>
        <end position="371"/>
    </location>
</feature>
<evidence type="ECO:0000259" key="10">
    <source>
        <dbReference type="Pfam" id="PF14306"/>
    </source>
</evidence>
<sequence>MIKPHGGLLINRMNEDHKIDEKHKQVQLDALALSDLELLANGAFSPLTGFMNENDYESVIHNMRLKNGLPWSIPITLPVTEDKGSQIEVGETINLVYKNNIYGVMTVKDIFTPNKTIEAQKVYQTTDINHPGVKKLMERPTTYLGGPITMVQSPKRNKFKEYYITPSETREQFNQKGWETIVGFQTRNPIHRAHEYIQKSALETVDGLFIHPLVGETKPGDVPSELRMACYQILLDHYYPNDRVFLSVFPAAMRYAGPREAVFHALVRKNYGCSHFIVGRDHAGVGDYYGTYDAQKIFQNFDDEEIGIQILCFENSFYCKKCESMSTAKTCPHSKKDHISLSGTKVRSMLREGIMPPKEFSRPEVAAELIEGMNKNVTEANQ</sequence>
<dbReference type="SUPFAM" id="SSF88697">
    <property type="entry name" value="PUA domain-like"/>
    <property type="match status" value="1"/>
</dbReference>
<feature type="domain" description="ATP-sulfurylase PUA-like" evidence="10">
    <location>
        <begin position="2"/>
        <end position="152"/>
    </location>
</feature>
<name>A0A1H0CLE2_9BACI</name>
<comment type="catalytic activity">
    <reaction evidence="7 8">
        <text>sulfate + ATP + H(+) = adenosine 5'-phosphosulfate + diphosphate</text>
        <dbReference type="Rhea" id="RHEA:18133"/>
        <dbReference type="ChEBI" id="CHEBI:15378"/>
        <dbReference type="ChEBI" id="CHEBI:16189"/>
        <dbReference type="ChEBI" id="CHEBI:30616"/>
        <dbReference type="ChEBI" id="CHEBI:33019"/>
        <dbReference type="ChEBI" id="CHEBI:58243"/>
        <dbReference type="EC" id="2.7.7.4"/>
    </reaction>
</comment>
<proteinExistence type="inferred from homology"/>
<dbReference type="RefSeq" id="WP_093856999.1">
    <property type="nucleotide sequence ID" value="NZ_BJVZ01000002.1"/>
</dbReference>
<dbReference type="EC" id="2.7.7.4" evidence="8"/>
<dbReference type="InterPro" id="IPR020792">
    <property type="entry name" value="SO4_adenylyltransferase_pro"/>
</dbReference>
<evidence type="ECO:0000313" key="12">
    <source>
        <dbReference type="Proteomes" id="UP000199334"/>
    </source>
</evidence>
<evidence type="ECO:0000259" key="9">
    <source>
        <dbReference type="Pfam" id="PF01747"/>
    </source>
</evidence>
<comment type="pathway">
    <text evidence="1 8">Sulfur metabolism; hydrogen sulfide biosynthesis; sulfite from sulfate: step 1/3.</text>
</comment>
<dbReference type="Gene3D" id="3.10.400.10">
    <property type="entry name" value="Sulfate adenylyltransferase"/>
    <property type="match status" value="1"/>
</dbReference>
<evidence type="ECO:0000256" key="2">
    <source>
        <dbReference type="ARBA" id="ARBA00022679"/>
    </source>
</evidence>
<keyword evidence="2 8" id="KW-0808">Transferase</keyword>
<dbReference type="SUPFAM" id="SSF52374">
    <property type="entry name" value="Nucleotidylyl transferase"/>
    <property type="match status" value="1"/>
</dbReference>
<dbReference type="InterPro" id="IPR015947">
    <property type="entry name" value="PUA-like_sf"/>
</dbReference>
<keyword evidence="5 8" id="KW-0067">ATP-binding</keyword>
<accession>A0A1H0CLE2</accession>
<dbReference type="InterPro" id="IPR024951">
    <property type="entry name" value="Sulfurylase_cat_dom"/>
</dbReference>